<keyword evidence="7" id="KW-0472">Membrane</keyword>
<keyword evidence="11" id="KW-1185">Reference proteome</keyword>
<dbReference type="AlphaFoldDB" id="A0A914RUE6"/>
<protein>
    <submittedName>
        <fullName evidence="12">Cadherin domain-containing protein</fullName>
    </submittedName>
</protein>
<name>A0A914RUE6_PAREQ</name>
<dbReference type="Gene3D" id="2.60.40.60">
    <property type="entry name" value="Cadherins"/>
    <property type="match status" value="2"/>
</dbReference>
<dbReference type="PROSITE" id="PS00232">
    <property type="entry name" value="CADHERIN_1"/>
    <property type="match status" value="1"/>
</dbReference>
<dbReference type="InterPro" id="IPR015919">
    <property type="entry name" value="Cadherin-like_sf"/>
</dbReference>
<evidence type="ECO:0000256" key="4">
    <source>
        <dbReference type="ARBA" id="ARBA00022837"/>
    </source>
</evidence>
<dbReference type="InterPro" id="IPR002126">
    <property type="entry name" value="Cadherin-like_dom"/>
</dbReference>
<evidence type="ECO:0000256" key="5">
    <source>
        <dbReference type="ARBA" id="ARBA00022889"/>
    </source>
</evidence>
<feature type="domain" description="Cadherin" evidence="10">
    <location>
        <begin position="1"/>
        <end position="81"/>
    </location>
</feature>
<dbReference type="GO" id="GO:0007156">
    <property type="term" value="P:homophilic cell adhesion via plasma membrane adhesion molecules"/>
    <property type="evidence" value="ECO:0007669"/>
    <property type="project" value="InterPro"/>
</dbReference>
<dbReference type="PANTHER" id="PTHR24026:SF136">
    <property type="entry name" value="PROTOCADHERIN-23"/>
    <property type="match status" value="1"/>
</dbReference>
<organism evidence="11 12">
    <name type="scientific">Parascaris equorum</name>
    <name type="common">Equine roundworm</name>
    <dbReference type="NCBI Taxonomy" id="6256"/>
    <lineage>
        <taxon>Eukaryota</taxon>
        <taxon>Metazoa</taxon>
        <taxon>Ecdysozoa</taxon>
        <taxon>Nematoda</taxon>
        <taxon>Chromadorea</taxon>
        <taxon>Rhabditida</taxon>
        <taxon>Spirurina</taxon>
        <taxon>Ascaridomorpha</taxon>
        <taxon>Ascaridoidea</taxon>
        <taxon>Ascarididae</taxon>
        <taxon>Parascaris</taxon>
    </lineage>
</organism>
<evidence type="ECO:0000256" key="2">
    <source>
        <dbReference type="ARBA" id="ARBA00022692"/>
    </source>
</evidence>
<evidence type="ECO:0000256" key="1">
    <source>
        <dbReference type="ARBA" id="ARBA00004370"/>
    </source>
</evidence>
<accession>A0A914RUE6</accession>
<evidence type="ECO:0000256" key="9">
    <source>
        <dbReference type="PROSITE-ProRule" id="PRU00043"/>
    </source>
</evidence>
<dbReference type="GO" id="GO:0005886">
    <property type="term" value="C:plasma membrane"/>
    <property type="evidence" value="ECO:0007669"/>
    <property type="project" value="InterPro"/>
</dbReference>
<reference evidence="12" key="1">
    <citation type="submission" date="2022-11" db="UniProtKB">
        <authorList>
            <consortium name="WormBaseParasite"/>
        </authorList>
    </citation>
    <scope>IDENTIFICATION</scope>
</reference>
<dbReference type="FunFam" id="2.60.40.60:FF:000015">
    <property type="entry name" value="FAT atypical cadherin 1"/>
    <property type="match status" value="1"/>
</dbReference>
<evidence type="ECO:0000313" key="11">
    <source>
        <dbReference type="Proteomes" id="UP000887564"/>
    </source>
</evidence>
<keyword evidence="2" id="KW-0812">Transmembrane</keyword>
<dbReference type="GO" id="GO:0005509">
    <property type="term" value="F:calcium ion binding"/>
    <property type="evidence" value="ECO:0007669"/>
    <property type="project" value="UniProtKB-UniRule"/>
</dbReference>
<sequence length="163" mass="17579">MMASDLDSEHFGRVTYSLVGEPSMFTIDDDGWIAVKAKLDREKQSAYRLKVEAADGGSPALKGLADVIIELEDINDNAPVFAQCNMTAVVQESVDPGHVLLTVSLTDADADENGGPFRLEITGDGASSFAFDSQMSLITKTRLSHSKDVYLLMVKGVIGLPRK</sequence>
<dbReference type="Proteomes" id="UP000887564">
    <property type="component" value="Unplaced"/>
</dbReference>
<dbReference type="SMART" id="SM00112">
    <property type="entry name" value="CA"/>
    <property type="match status" value="1"/>
</dbReference>
<proteinExistence type="predicted"/>
<keyword evidence="5" id="KW-0130">Cell adhesion</keyword>
<dbReference type="Pfam" id="PF00028">
    <property type="entry name" value="Cadherin"/>
    <property type="match status" value="1"/>
</dbReference>
<evidence type="ECO:0000256" key="3">
    <source>
        <dbReference type="ARBA" id="ARBA00022737"/>
    </source>
</evidence>
<comment type="subcellular location">
    <subcellularLocation>
        <location evidence="1">Membrane</location>
    </subcellularLocation>
</comment>
<dbReference type="SUPFAM" id="SSF49313">
    <property type="entry name" value="Cadherin-like"/>
    <property type="match status" value="2"/>
</dbReference>
<evidence type="ECO:0000256" key="8">
    <source>
        <dbReference type="ARBA" id="ARBA00023180"/>
    </source>
</evidence>
<evidence type="ECO:0000313" key="12">
    <source>
        <dbReference type="WBParaSite" id="PEQ_0000846801-mRNA-1"/>
    </source>
</evidence>
<dbReference type="PROSITE" id="PS50268">
    <property type="entry name" value="CADHERIN_2"/>
    <property type="match status" value="1"/>
</dbReference>
<dbReference type="InterPro" id="IPR020894">
    <property type="entry name" value="Cadherin_CS"/>
</dbReference>
<dbReference type="PRINTS" id="PR00205">
    <property type="entry name" value="CADHERIN"/>
</dbReference>
<keyword evidence="3" id="KW-0677">Repeat</keyword>
<evidence type="ECO:0000256" key="7">
    <source>
        <dbReference type="ARBA" id="ARBA00023136"/>
    </source>
</evidence>
<dbReference type="CDD" id="cd11304">
    <property type="entry name" value="Cadherin_repeat"/>
    <property type="match status" value="2"/>
</dbReference>
<keyword evidence="4 9" id="KW-0106">Calcium</keyword>
<evidence type="ECO:0000259" key="10">
    <source>
        <dbReference type="PROSITE" id="PS50268"/>
    </source>
</evidence>
<keyword evidence="8" id="KW-0325">Glycoprotein</keyword>
<keyword evidence="6" id="KW-1133">Transmembrane helix</keyword>
<dbReference type="WBParaSite" id="PEQ_0000846801-mRNA-1">
    <property type="protein sequence ID" value="PEQ_0000846801-mRNA-1"/>
    <property type="gene ID" value="PEQ_0000846801"/>
</dbReference>
<dbReference type="PANTHER" id="PTHR24026">
    <property type="entry name" value="FAT ATYPICAL CADHERIN-RELATED"/>
    <property type="match status" value="1"/>
</dbReference>
<evidence type="ECO:0000256" key="6">
    <source>
        <dbReference type="ARBA" id="ARBA00022989"/>
    </source>
</evidence>